<evidence type="ECO:0000313" key="2">
    <source>
        <dbReference type="Proteomes" id="UP000190667"/>
    </source>
</evidence>
<keyword evidence="2" id="KW-1185">Reference proteome</keyword>
<dbReference type="AlphaFoldDB" id="A0A1S8YA52"/>
<proteinExistence type="predicted"/>
<sequence length="59" mass="6888">MIHYYWLDQFCATPHITASDDFTLQVKRHYAYFYSDPVSKELITLFNALLTGVSVQATR</sequence>
<dbReference type="EMBL" id="MRUL01000027">
    <property type="protein sequence ID" value="OON35668.1"/>
    <property type="molecule type" value="Genomic_DNA"/>
</dbReference>
<protein>
    <submittedName>
        <fullName evidence="1">Uncharacterized protein</fullName>
    </submittedName>
</protein>
<organism evidence="1 2">
    <name type="scientific">Izhakiella australiensis</name>
    <dbReference type="NCBI Taxonomy" id="1926881"/>
    <lineage>
        <taxon>Bacteria</taxon>
        <taxon>Pseudomonadati</taxon>
        <taxon>Pseudomonadota</taxon>
        <taxon>Gammaproteobacteria</taxon>
        <taxon>Enterobacterales</taxon>
        <taxon>Erwiniaceae</taxon>
        <taxon>Izhakiella</taxon>
    </lineage>
</organism>
<reference evidence="1 2" key="1">
    <citation type="submission" date="2016-12" db="EMBL/GenBank/DDBJ databases">
        <title>Izhakiella australiana sp. nov. of genus Izhakiella isolated from Australian desert.</title>
        <authorList>
            <person name="Ji M."/>
        </authorList>
    </citation>
    <scope>NUCLEOTIDE SEQUENCE [LARGE SCALE GENOMIC DNA]</scope>
    <source>
        <strain evidence="1 2">D4N98</strain>
    </source>
</reference>
<dbReference type="Proteomes" id="UP000190667">
    <property type="component" value="Unassembled WGS sequence"/>
</dbReference>
<comment type="caution">
    <text evidence="1">The sequence shown here is derived from an EMBL/GenBank/DDBJ whole genome shotgun (WGS) entry which is preliminary data.</text>
</comment>
<accession>A0A1S8YA52</accession>
<name>A0A1S8YA52_9GAMM</name>
<dbReference type="STRING" id="1926881.BTJ39_22145"/>
<evidence type="ECO:0000313" key="1">
    <source>
        <dbReference type="EMBL" id="OON35668.1"/>
    </source>
</evidence>
<gene>
    <name evidence="1" type="ORF">BTJ39_22145</name>
</gene>